<comment type="activity regulation">
    <text evidence="10">Na(+) is not transported, but it plays an essential structural role and its presence is essential for fluoride channel function.</text>
</comment>
<evidence type="ECO:0000256" key="2">
    <source>
        <dbReference type="ARBA" id="ARBA00022475"/>
    </source>
</evidence>
<evidence type="ECO:0000313" key="11">
    <source>
        <dbReference type="EMBL" id="MDV6302606.1"/>
    </source>
</evidence>
<evidence type="ECO:0000256" key="7">
    <source>
        <dbReference type="ARBA" id="ARBA00035120"/>
    </source>
</evidence>
<feature type="transmembrane region" description="Helical" evidence="10">
    <location>
        <begin position="20"/>
        <end position="40"/>
    </location>
</feature>
<keyword evidence="2 10" id="KW-1003">Cell membrane</keyword>
<organism evidence="11 12">
    <name type="scientific">Rhodococcus cerastii</name>
    <dbReference type="NCBI Taxonomy" id="908616"/>
    <lineage>
        <taxon>Bacteria</taxon>
        <taxon>Bacillati</taxon>
        <taxon>Actinomycetota</taxon>
        <taxon>Actinomycetes</taxon>
        <taxon>Mycobacteriales</taxon>
        <taxon>Nocardiaceae</taxon>
        <taxon>Rhodococcus</taxon>
    </lineage>
</organism>
<keyword evidence="12" id="KW-1185">Reference proteome</keyword>
<dbReference type="PANTHER" id="PTHR28259:SF1">
    <property type="entry name" value="FLUORIDE EXPORT PROTEIN 1-RELATED"/>
    <property type="match status" value="1"/>
</dbReference>
<dbReference type="InterPro" id="IPR003691">
    <property type="entry name" value="FluC"/>
</dbReference>
<dbReference type="Proteomes" id="UP001186104">
    <property type="component" value="Unassembled WGS sequence"/>
</dbReference>
<name>A0ABU4CZL7_9NOCA</name>
<dbReference type="Pfam" id="PF02537">
    <property type="entry name" value="CRCB"/>
    <property type="match status" value="1"/>
</dbReference>
<feature type="binding site" evidence="10">
    <location>
        <position position="96"/>
    </location>
    <ligand>
        <name>Na(+)</name>
        <dbReference type="ChEBI" id="CHEBI:29101"/>
        <note>structural</note>
    </ligand>
</feature>
<comment type="similarity">
    <text evidence="7 10">Belongs to the fluoride channel Fluc/FEX (TC 1.A.43) family.</text>
</comment>
<protein>
    <recommendedName>
        <fullName evidence="10">Fluoride-specific ion channel FluC</fullName>
    </recommendedName>
</protein>
<dbReference type="EMBL" id="JAWLKF010000003">
    <property type="protein sequence ID" value="MDV6302606.1"/>
    <property type="molecule type" value="Genomic_DNA"/>
</dbReference>
<evidence type="ECO:0000256" key="6">
    <source>
        <dbReference type="ARBA" id="ARBA00023303"/>
    </source>
</evidence>
<evidence type="ECO:0000256" key="3">
    <source>
        <dbReference type="ARBA" id="ARBA00022692"/>
    </source>
</evidence>
<evidence type="ECO:0000313" key="12">
    <source>
        <dbReference type="Proteomes" id="UP001186104"/>
    </source>
</evidence>
<proteinExistence type="inferred from homology"/>
<keyword evidence="5 10" id="KW-0472">Membrane</keyword>
<keyword evidence="10" id="KW-0915">Sodium</keyword>
<dbReference type="NCBIfam" id="TIGR00494">
    <property type="entry name" value="crcB"/>
    <property type="match status" value="1"/>
</dbReference>
<keyword evidence="3 10" id="KW-0812">Transmembrane</keyword>
<evidence type="ECO:0000256" key="1">
    <source>
        <dbReference type="ARBA" id="ARBA00004651"/>
    </source>
</evidence>
<sequence>MFDPDSDSMPADQGPVHRHLWALAVVFVGGAAGTAVRYAIEEQLPHSASQWPTATFGINIAGAFVLGLLLESLVRGGPDAGVRRRLRLLLGTGFCGAFTTYSTFALETVEGIRGGFTGLAMAYAVVSVILGILAAWAGIALAGRVVR</sequence>
<keyword evidence="10" id="KW-0479">Metal-binding</keyword>
<evidence type="ECO:0000256" key="4">
    <source>
        <dbReference type="ARBA" id="ARBA00022989"/>
    </source>
</evidence>
<evidence type="ECO:0000256" key="5">
    <source>
        <dbReference type="ARBA" id="ARBA00023136"/>
    </source>
</evidence>
<keyword evidence="6 10" id="KW-0407">Ion channel</keyword>
<evidence type="ECO:0000256" key="10">
    <source>
        <dbReference type="HAMAP-Rule" id="MF_00454"/>
    </source>
</evidence>
<keyword evidence="10" id="KW-0406">Ion transport</keyword>
<reference evidence="11 12" key="1">
    <citation type="submission" date="2023-10" db="EMBL/GenBank/DDBJ databases">
        <title>Development of a sustainable strategy for remediation of hydrocarbon-contaminated territories based on the waste exchange concept.</title>
        <authorList>
            <person name="Krivoruchko A."/>
        </authorList>
    </citation>
    <scope>NUCLEOTIDE SEQUENCE [LARGE SCALE GENOMIC DNA]</scope>
    <source>
        <strain evidence="11 12">IEGM 1327</strain>
    </source>
</reference>
<feature type="transmembrane region" description="Helical" evidence="10">
    <location>
        <begin position="118"/>
        <end position="142"/>
    </location>
</feature>
<keyword evidence="4 10" id="KW-1133">Transmembrane helix</keyword>
<evidence type="ECO:0000256" key="9">
    <source>
        <dbReference type="ARBA" id="ARBA00049940"/>
    </source>
</evidence>
<dbReference type="PANTHER" id="PTHR28259">
    <property type="entry name" value="FLUORIDE EXPORT PROTEIN 1-RELATED"/>
    <property type="match status" value="1"/>
</dbReference>
<comment type="caution">
    <text evidence="11">The sequence shown here is derived from an EMBL/GenBank/DDBJ whole genome shotgun (WGS) entry which is preliminary data.</text>
</comment>
<feature type="binding site" evidence="10">
    <location>
        <position position="99"/>
    </location>
    <ligand>
        <name>Na(+)</name>
        <dbReference type="ChEBI" id="CHEBI:29101"/>
        <note>structural</note>
    </ligand>
</feature>
<comment type="catalytic activity">
    <reaction evidence="8">
        <text>fluoride(in) = fluoride(out)</text>
        <dbReference type="Rhea" id="RHEA:76159"/>
        <dbReference type="ChEBI" id="CHEBI:17051"/>
    </reaction>
    <physiologicalReaction direction="left-to-right" evidence="8">
        <dbReference type="Rhea" id="RHEA:76160"/>
    </physiologicalReaction>
</comment>
<dbReference type="HAMAP" id="MF_00454">
    <property type="entry name" value="FluC"/>
    <property type="match status" value="1"/>
</dbReference>
<feature type="transmembrane region" description="Helical" evidence="10">
    <location>
        <begin position="86"/>
        <end position="106"/>
    </location>
</feature>
<feature type="transmembrane region" description="Helical" evidence="10">
    <location>
        <begin position="52"/>
        <end position="74"/>
    </location>
</feature>
<gene>
    <name evidence="10 11" type="primary">crcB</name>
    <name evidence="10" type="synonym">fluC</name>
    <name evidence="11" type="ORF">R3P93_08540</name>
</gene>
<keyword evidence="10" id="KW-0813">Transport</keyword>
<comment type="subcellular location">
    <subcellularLocation>
        <location evidence="1 10">Cell membrane</location>
        <topology evidence="1 10">Multi-pass membrane protein</topology>
    </subcellularLocation>
</comment>
<evidence type="ECO:0000256" key="8">
    <source>
        <dbReference type="ARBA" id="ARBA00035585"/>
    </source>
</evidence>
<comment type="function">
    <text evidence="9 10">Fluoride-specific ion channel. Important for reducing fluoride concentration in the cell, thus reducing its toxicity.</text>
</comment>
<accession>A0ABU4CZL7</accession>